<reference evidence="2 3" key="1">
    <citation type="submission" date="2018-10" db="EMBL/GenBank/DDBJ databases">
        <title>Draft genome sequence for the type isolate of Erwinia psidii, agent causal of bacterial blight in guava (Psidium guajava) and wilt and die-back of Eucalyptus spp.</title>
        <authorList>
            <person name="Hermenegildo P.S."/>
            <person name="Santos S.A."/>
            <person name="Guimaraes L.M.S."/>
            <person name="Vidigal P.M.P."/>
            <person name="Pereira I.C."/>
            <person name="Badel J.L."/>
            <person name="Alfenas-Zerbini P."/>
            <person name="Ferreira M.A.S.V."/>
            <person name="Alfenas A.C."/>
        </authorList>
    </citation>
    <scope>NUCLEOTIDE SEQUENCE [LARGE SCALE GENOMIC DNA]</scope>
    <source>
        <strain evidence="2 3">IBSBF 435</strain>
    </source>
</reference>
<dbReference type="EMBL" id="RHHM01000016">
    <property type="protein sequence ID" value="RQM36905.1"/>
    <property type="molecule type" value="Genomic_DNA"/>
</dbReference>
<organism evidence="2 3">
    <name type="scientific">Erwinia psidii</name>
    <dbReference type="NCBI Taxonomy" id="69224"/>
    <lineage>
        <taxon>Bacteria</taxon>
        <taxon>Pseudomonadati</taxon>
        <taxon>Pseudomonadota</taxon>
        <taxon>Gammaproteobacteria</taxon>
        <taxon>Enterobacterales</taxon>
        <taxon>Erwiniaceae</taxon>
        <taxon>Erwinia</taxon>
    </lineage>
</organism>
<feature type="chain" id="PRO_5018052117" evidence="1">
    <location>
        <begin position="20"/>
        <end position="185"/>
    </location>
</feature>
<dbReference type="AlphaFoldDB" id="A0A3N6UVM3"/>
<evidence type="ECO:0000313" key="2">
    <source>
        <dbReference type="EMBL" id="RQM36905.1"/>
    </source>
</evidence>
<dbReference type="RefSeq" id="WP_124234439.1">
    <property type="nucleotide sequence ID" value="NZ_RHHM01000016.1"/>
</dbReference>
<keyword evidence="1" id="KW-0732">Signal</keyword>
<dbReference type="OrthoDB" id="6433173at2"/>
<evidence type="ECO:0000313" key="3">
    <source>
        <dbReference type="Proteomes" id="UP000279457"/>
    </source>
</evidence>
<protein>
    <submittedName>
        <fullName evidence="2">Uncharacterized protein</fullName>
    </submittedName>
</protein>
<proteinExistence type="predicted"/>
<evidence type="ECO:0000256" key="1">
    <source>
        <dbReference type="SAM" id="SignalP"/>
    </source>
</evidence>
<keyword evidence="3" id="KW-1185">Reference proteome</keyword>
<accession>A0A3N6UVM3</accession>
<feature type="signal peptide" evidence="1">
    <location>
        <begin position="1"/>
        <end position="19"/>
    </location>
</feature>
<name>A0A3N6UVM3_9GAMM</name>
<dbReference type="Proteomes" id="UP000279457">
    <property type="component" value="Unassembled WGS sequence"/>
</dbReference>
<sequence length="185" mass="20548">MKVKNIVLALICSISSAFAIADVRLNASEPATVYTALTEKAVQAGLANVNIDSAQTFDVIQQGKKLGTLVNGKGWLRDVHPVCFIGWSTAADPRAFFMQTMGADAWETVDCDKVESVGVISESGDKNLKIAVIYQVDVRGEYSRDYIVLGLKENDKLDYDAEKTVFFQKTDIKDIPEFRRLYQKK</sequence>
<gene>
    <name evidence="2" type="ORF">EB241_18270</name>
</gene>
<comment type="caution">
    <text evidence="2">The sequence shown here is derived from an EMBL/GenBank/DDBJ whole genome shotgun (WGS) entry which is preliminary data.</text>
</comment>